<evidence type="ECO:0000256" key="1">
    <source>
        <dbReference type="SAM" id="MobiDB-lite"/>
    </source>
</evidence>
<dbReference type="Gene3D" id="1.20.58.1000">
    <property type="entry name" value="Metal-sensitive repressor, helix protomer"/>
    <property type="match status" value="1"/>
</dbReference>
<sequence length="105" mass="11686">MEHIYHPGHSHEGSHGHHHPHQQTKNVLNRLSRAVGHLEAVKRMVEDGRDCTEVLIQLAAVKAAINNTGKVILKDHISSCIVEAVEEGDMEKLTELNKAIDSFVK</sequence>
<evidence type="ECO:0000313" key="2">
    <source>
        <dbReference type="EMBL" id="HIZ07877.1"/>
    </source>
</evidence>
<dbReference type="PANTHER" id="PTHR33677">
    <property type="entry name" value="TRANSCRIPTIONAL REPRESSOR FRMR-RELATED"/>
    <property type="match status" value="1"/>
</dbReference>
<dbReference type="AlphaFoldDB" id="A0A9D2D3C0"/>
<dbReference type="EMBL" id="DXCH01000221">
    <property type="protein sequence ID" value="HIZ07877.1"/>
    <property type="molecule type" value="Genomic_DNA"/>
</dbReference>
<organism evidence="2 3">
    <name type="scientific">Candidatus Eubacterium avistercoris</name>
    <dbReference type="NCBI Taxonomy" id="2838567"/>
    <lineage>
        <taxon>Bacteria</taxon>
        <taxon>Bacillati</taxon>
        <taxon>Bacillota</taxon>
        <taxon>Clostridia</taxon>
        <taxon>Eubacteriales</taxon>
        <taxon>Eubacteriaceae</taxon>
        <taxon>Eubacterium</taxon>
    </lineage>
</organism>
<dbReference type="GO" id="GO:0046872">
    <property type="term" value="F:metal ion binding"/>
    <property type="evidence" value="ECO:0007669"/>
    <property type="project" value="InterPro"/>
</dbReference>
<proteinExistence type="predicted"/>
<name>A0A9D2D3C0_9FIRM</name>
<reference evidence="2" key="1">
    <citation type="journal article" date="2021" name="PeerJ">
        <title>Extensive microbial diversity within the chicken gut microbiome revealed by metagenomics and culture.</title>
        <authorList>
            <person name="Gilroy R."/>
            <person name="Ravi A."/>
            <person name="Getino M."/>
            <person name="Pursley I."/>
            <person name="Horton D.L."/>
            <person name="Alikhan N.F."/>
            <person name="Baker D."/>
            <person name="Gharbi K."/>
            <person name="Hall N."/>
            <person name="Watson M."/>
            <person name="Adriaenssens E.M."/>
            <person name="Foster-Nyarko E."/>
            <person name="Jarju S."/>
            <person name="Secka A."/>
            <person name="Antonio M."/>
            <person name="Oren A."/>
            <person name="Chaudhuri R.R."/>
            <person name="La Ragione R."/>
            <person name="Hildebrand F."/>
            <person name="Pallen M.J."/>
        </authorList>
    </citation>
    <scope>NUCLEOTIDE SEQUENCE</scope>
    <source>
        <strain evidence="2">CHK192-9172</strain>
    </source>
</reference>
<dbReference type="Proteomes" id="UP000824024">
    <property type="component" value="Unassembled WGS sequence"/>
</dbReference>
<dbReference type="CDD" id="cd10158">
    <property type="entry name" value="CsoR-like_DUF156_1"/>
    <property type="match status" value="1"/>
</dbReference>
<protein>
    <submittedName>
        <fullName evidence="2">Metal-sensing transcriptional repressor</fullName>
    </submittedName>
</protein>
<accession>A0A9D2D3C0</accession>
<feature type="region of interest" description="Disordered" evidence="1">
    <location>
        <begin position="1"/>
        <end position="24"/>
    </location>
</feature>
<gene>
    <name evidence="2" type="ORF">IAA08_08080</name>
</gene>
<comment type="caution">
    <text evidence="2">The sequence shown here is derived from an EMBL/GenBank/DDBJ whole genome shotgun (WGS) entry which is preliminary data.</text>
</comment>
<dbReference type="GO" id="GO:0045892">
    <property type="term" value="P:negative regulation of DNA-templated transcription"/>
    <property type="evidence" value="ECO:0007669"/>
    <property type="project" value="UniProtKB-ARBA"/>
</dbReference>
<dbReference type="InterPro" id="IPR003735">
    <property type="entry name" value="Metal_Tscrpt_repr"/>
</dbReference>
<feature type="compositionally biased region" description="Basic and acidic residues" evidence="1">
    <location>
        <begin position="1"/>
        <end position="15"/>
    </location>
</feature>
<reference evidence="2" key="2">
    <citation type="submission" date="2021-04" db="EMBL/GenBank/DDBJ databases">
        <authorList>
            <person name="Gilroy R."/>
        </authorList>
    </citation>
    <scope>NUCLEOTIDE SEQUENCE</scope>
    <source>
        <strain evidence="2">CHK192-9172</strain>
    </source>
</reference>
<dbReference type="GO" id="GO:0003677">
    <property type="term" value="F:DNA binding"/>
    <property type="evidence" value="ECO:0007669"/>
    <property type="project" value="InterPro"/>
</dbReference>
<dbReference type="PANTHER" id="PTHR33677:SF3">
    <property type="entry name" value="COPPER-SENSING TRANSCRIPTIONAL REPRESSOR RICR"/>
    <property type="match status" value="1"/>
</dbReference>
<evidence type="ECO:0000313" key="3">
    <source>
        <dbReference type="Proteomes" id="UP000824024"/>
    </source>
</evidence>
<dbReference type="InterPro" id="IPR038390">
    <property type="entry name" value="Metal_Tscrpt_repr_sf"/>
</dbReference>
<dbReference type="Pfam" id="PF02583">
    <property type="entry name" value="Trns_repr_metal"/>
    <property type="match status" value="1"/>
</dbReference>